<evidence type="ECO:0000256" key="1">
    <source>
        <dbReference type="SAM" id="SignalP"/>
    </source>
</evidence>
<dbReference type="AlphaFoldDB" id="A0A5R8WU82"/>
<reference evidence="2 3" key="1">
    <citation type="submission" date="2019-05" db="EMBL/GenBank/DDBJ databases">
        <title>Hymenobacter edaphi sp. nov., isolated from abandoned arsenic-contaminated farmland soil.</title>
        <authorList>
            <person name="Nie L."/>
        </authorList>
    </citation>
    <scope>NUCLEOTIDE SEQUENCE [LARGE SCALE GENOMIC DNA]</scope>
    <source>
        <strain evidence="2 3">1-3-3-8</strain>
    </source>
</reference>
<name>A0A5R8WU82_9BACT</name>
<accession>A0A5R8WU82</accession>
<comment type="caution">
    <text evidence="2">The sequence shown here is derived from an EMBL/GenBank/DDBJ whole genome shotgun (WGS) entry which is preliminary data.</text>
</comment>
<keyword evidence="1" id="KW-0732">Signal</keyword>
<evidence type="ECO:0000313" key="2">
    <source>
        <dbReference type="EMBL" id="TLM95328.1"/>
    </source>
</evidence>
<gene>
    <name evidence="2" type="ORF">FDY95_05945</name>
</gene>
<dbReference type="RefSeq" id="WP_138075828.1">
    <property type="nucleotide sequence ID" value="NZ_VAJM01000002.1"/>
</dbReference>
<evidence type="ECO:0000313" key="3">
    <source>
        <dbReference type="Proteomes" id="UP000305517"/>
    </source>
</evidence>
<organism evidence="2 3">
    <name type="scientific">Hymenobacter jeollabukensis</name>
    <dbReference type="NCBI Taxonomy" id="2025313"/>
    <lineage>
        <taxon>Bacteria</taxon>
        <taxon>Pseudomonadati</taxon>
        <taxon>Bacteroidota</taxon>
        <taxon>Cytophagia</taxon>
        <taxon>Cytophagales</taxon>
        <taxon>Hymenobacteraceae</taxon>
        <taxon>Hymenobacter</taxon>
    </lineage>
</organism>
<dbReference type="EMBL" id="VAJM01000002">
    <property type="protein sequence ID" value="TLM95328.1"/>
    <property type="molecule type" value="Genomic_DNA"/>
</dbReference>
<protein>
    <recommendedName>
        <fullName evidence="4">Porin family protein</fullName>
    </recommendedName>
</protein>
<dbReference type="InterPro" id="IPR011250">
    <property type="entry name" value="OMP/PagP_B-barrel"/>
</dbReference>
<dbReference type="SUPFAM" id="SSF56925">
    <property type="entry name" value="OMPA-like"/>
    <property type="match status" value="1"/>
</dbReference>
<sequence>MRKPLLALAACGLLLPAAQAQTERGAKLLGVSLGDLSYSRAKYSGSTFSAALHPSAAYFLADNLALGAGLNLHYGRQRSNGIQYYRELGYGLAPFVRYYLPGSGRHRVFGEAGVDIGVTHYRSLDYRLVSGPRPEDYYTRNTGTYGYHGAVGYSFFLTPNAALEASAGYYRVAYDRILHPRNMVDVRVGFSVFLPAVDN</sequence>
<feature type="chain" id="PRO_5024385569" description="Porin family protein" evidence="1">
    <location>
        <begin position="21"/>
        <end position="199"/>
    </location>
</feature>
<evidence type="ECO:0008006" key="4">
    <source>
        <dbReference type="Google" id="ProtNLM"/>
    </source>
</evidence>
<dbReference type="Proteomes" id="UP000305517">
    <property type="component" value="Unassembled WGS sequence"/>
</dbReference>
<dbReference type="Gene3D" id="2.40.160.20">
    <property type="match status" value="1"/>
</dbReference>
<proteinExistence type="predicted"/>
<keyword evidence="3" id="KW-1185">Reference proteome</keyword>
<feature type="signal peptide" evidence="1">
    <location>
        <begin position="1"/>
        <end position="20"/>
    </location>
</feature>
<dbReference type="OrthoDB" id="945117at2"/>